<evidence type="ECO:0000313" key="2">
    <source>
        <dbReference type="Proteomes" id="UP000266152"/>
    </source>
</evidence>
<accession>A0A395RT46</accession>
<evidence type="ECO:0000313" key="1">
    <source>
        <dbReference type="EMBL" id="RGP63204.1"/>
    </source>
</evidence>
<name>A0A395RT46_FUSSP</name>
<dbReference type="AlphaFoldDB" id="A0A395RT46"/>
<comment type="caution">
    <text evidence="1">The sequence shown here is derived from an EMBL/GenBank/DDBJ whole genome shotgun (WGS) entry which is preliminary data.</text>
</comment>
<protein>
    <submittedName>
        <fullName evidence="1">Uncharacterized protein</fullName>
    </submittedName>
</protein>
<organism evidence="1 2">
    <name type="scientific">Fusarium sporotrichioides</name>
    <dbReference type="NCBI Taxonomy" id="5514"/>
    <lineage>
        <taxon>Eukaryota</taxon>
        <taxon>Fungi</taxon>
        <taxon>Dikarya</taxon>
        <taxon>Ascomycota</taxon>
        <taxon>Pezizomycotina</taxon>
        <taxon>Sordariomycetes</taxon>
        <taxon>Hypocreomycetidae</taxon>
        <taxon>Hypocreales</taxon>
        <taxon>Nectriaceae</taxon>
        <taxon>Fusarium</taxon>
    </lineage>
</organism>
<proteinExistence type="predicted"/>
<gene>
    <name evidence="1" type="ORF">FSPOR_8786</name>
</gene>
<dbReference type="Proteomes" id="UP000266152">
    <property type="component" value="Unassembled WGS sequence"/>
</dbReference>
<dbReference type="EMBL" id="PXOF01000135">
    <property type="protein sequence ID" value="RGP63204.1"/>
    <property type="molecule type" value="Genomic_DNA"/>
</dbReference>
<keyword evidence="2" id="KW-1185">Reference proteome</keyword>
<sequence length="191" mass="21473">MMPSEPTSGQWKTRVMEVTVENYLPNVDGNTDPGVVVLTDSLDLAAKEHYGRQPANGRPVAYRGVYPPLDPPAKSWAKSSRSRHYHITEPGFNYYPVHKFLCNSHRKADIATMLYDGRTTVFEFISVDEARYSVFSPPCLYTAGHHASTAPSKWRRWSLRYEQIGSVAHLLARTASRNTFERCEGAGHDAA</sequence>
<reference evidence="1 2" key="1">
    <citation type="journal article" date="2018" name="PLoS Pathog.">
        <title>Evolution of structural diversity of trichothecenes, a family of toxins produced by plant pathogenic and entomopathogenic fungi.</title>
        <authorList>
            <person name="Proctor R.H."/>
            <person name="McCormick S.P."/>
            <person name="Kim H.S."/>
            <person name="Cardoza R.E."/>
            <person name="Stanley A.M."/>
            <person name="Lindo L."/>
            <person name="Kelly A."/>
            <person name="Brown D.W."/>
            <person name="Lee T."/>
            <person name="Vaughan M.M."/>
            <person name="Alexander N.J."/>
            <person name="Busman M."/>
            <person name="Gutierrez S."/>
        </authorList>
    </citation>
    <scope>NUCLEOTIDE SEQUENCE [LARGE SCALE GENOMIC DNA]</scope>
    <source>
        <strain evidence="1 2">NRRL 3299</strain>
    </source>
</reference>